<evidence type="ECO:0000256" key="1">
    <source>
        <dbReference type="ARBA" id="ARBA00004141"/>
    </source>
</evidence>
<protein>
    <submittedName>
        <fullName evidence="6">Membrane protein</fullName>
    </submittedName>
</protein>
<organism evidence="6 7">
    <name type="scientific">Actibacterium mucosum KCTC 23349</name>
    <dbReference type="NCBI Taxonomy" id="1454373"/>
    <lineage>
        <taxon>Bacteria</taxon>
        <taxon>Pseudomonadati</taxon>
        <taxon>Pseudomonadota</taxon>
        <taxon>Alphaproteobacteria</taxon>
        <taxon>Rhodobacterales</taxon>
        <taxon>Roseobacteraceae</taxon>
        <taxon>Actibacterium</taxon>
    </lineage>
</organism>
<evidence type="ECO:0000313" key="6">
    <source>
        <dbReference type="EMBL" id="KAJ56185.1"/>
    </source>
</evidence>
<feature type="transmembrane region" description="Helical" evidence="5">
    <location>
        <begin position="67"/>
        <end position="95"/>
    </location>
</feature>
<dbReference type="RefSeq" id="WP_035258446.1">
    <property type="nucleotide sequence ID" value="NZ_JFKE01000003.1"/>
</dbReference>
<keyword evidence="4 5" id="KW-0472">Membrane</keyword>
<dbReference type="AlphaFoldDB" id="A0A037ZIB1"/>
<feature type="transmembrane region" description="Helical" evidence="5">
    <location>
        <begin position="126"/>
        <end position="144"/>
    </location>
</feature>
<evidence type="ECO:0000256" key="4">
    <source>
        <dbReference type="ARBA" id="ARBA00023136"/>
    </source>
</evidence>
<feature type="transmembrane region" description="Helical" evidence="5">
    <location>
        <begin position="188"/>
        <end position="219"/>
    </location>
</feature>
<evidence type="ECO:0000256" key="2">
    <source>
        <dbReference type="ARBA" id="ARBA00022692"/>
    </source>
</evidence>
<dbReference type="Pfam" id="PF07264">
    <property type="entry name" value="EI24"/>
    <property type="match status" value="1"/>
</dbReference>
<evidence type="ECO:0000256" key="3">
    <source>
        <dbReference type="ARBA" id="ARBA00022989"/>
    </source>
</evidence>
<reference evidence="6 7" key="1">
    <citation type="submission" date="2014-03" db="EMBL/GenBank/DDBJ databases">
        <title>Draft Genome Sequence of Actibacterium mucosum KCTC 23349, a Marine Alphaproteobacterium with Complex Ionic Requirements Isolated from Mediterranean Seawater at Malvarrosa Beach, Valencia, Spain.</title>
        <authorList>
            <person name="Arahal D.R."/>
            <person name="Shao Z."/>
            <person name="Lai Q."/>
            <person name="Pujalte M.J."/>
        </authorList>
    </citation>
    <scope>NUCLEOTIDE SEQUENCE [LARGE SCALE GENOMIC DNA]</scope>
    <source>
        <strain evidence="6 7">KCTC 23349</strain>
    </source>
</reference>
<dbReference type="InterPro" id="IPR059112">
    <property type="entry name" value="CysZ/EI24"/>
</dbReference>
<evidence type="ECO:0000313" key="7">
    <source>
        <dbReference type="Proteomes" id="UP000026249"/>
    </source>
</evidence>
<dbReference type="OrthoDB" id="5421146at2"/>
<keyword evidence="3 5" id="KW-1133">Transmembrane helix</keyword>
<dbReference type="STRING" id="1454373.ACMU_10560"/>
<comment type="subcellular location">
    <subcellularLocation>
        <location evidence="1">Membrane</location>
        <topology evidence="1">Multi-pass membrane protein</topology>
    </subcellularLocation>
</comment>
<feature type="transmembrane region" description="Helical" evidence="5">
    <location>
        <begin position="21"/>
        <end position="47"/>
    </location>
</feature>
<keyword evidence="7" id="KW-1185">Reference proteome</keyword>
<comment type="caution">
    <text evidence="6">The sequence shown here is derived from an EMBL/GenBank/DDBJ whole genome shotgun (WGS) entry which is preliminary data.</text>
</comment>
<proteinExistence type="predicted"/>
<keyword evidence="2 5" id="KW-0812">Transmembrane</keyword>
<dbReference type="Proteomes" id="UP000026249">
    <property type="component" value="Unassembled WGS sequence"/>
</dbReference>
<name>A0A037ZIB1_9RHOB</name>
<accession>A0A037ZIB1</accession>
<dbReference type="EMBL" id="JFKE01000003">
    <property type="protein sequence ID" value="KAJ56185.1"/>
    <property type="molecule type" value="Genomic_DNA"/>
</dbReference>
<evidence type="ECO:0000256" key="5">
    <source>
        <dbReference type="SAM" id="Phobius"/>
    </source>
</evidence>
<gene>
    <name evidence="6" type="ORF">ACMU_10560</name>
</gene>
<sequence length="229" mass="25030">MILSDFQRAVAQLPDGRFQKVLWLGIGLTLALLFAATVVAVTVLGWFLPDTVTLPWIGTVAWIDNVLSGAVILAMLVMSVFLMVPVASMFTGFFLDEVAAAVEDKHYPGLPPAPSVGFGEVLRDSIGFLGVMLGVNILVGLLVLISLGTLMPLFWLANGYLLGREYFQMVAMRRLGRRGASELRRKHFLTVWIAGTLMAVPLTVPVINLLIPILGVATFTHLYHRVSRL</sequence>